<feature type="transmembrane region" description="Helical" evidence="5">
    <location>
        <begin position="73"/>
        <end position="100"/>
    </location>
</feature>
<sequence length="145" mass="15371">MSDLTLTAGLALGAVFFQVALTFWAIIAMGQGRLAALQAKQVRMADIAIETDAYPENVRLLQANVRNQFETPVLLYAGVGIALATGAVNWGVALGALTYAVSRALHRWVHAGSNHLPSRFNAFVLGLVGLLILWLALAAGLIFAA</sequence>
<keyword evidence="7" id="KW-1185">Reference proteome</keyword>
<feature type="transmembrane region" description="Helical" evidence="5">
    <location>
        <begin position="6"/>
        <end position="27"/>
    </location>
</feature>
<comment type="subcellular location">
    <subcellularLocation>
        <location evidence="1">Membrane</location>
    </subcellularLocation>
</comment>
<keyword evidence="2 5" id="KW-0812">Transmembrane</keyword>
<evidence type="ECO:0000256" key="3">
    <source>
        <dbReference type="ARBA" id="ARBA00022989"/>
    </source>
</evidence>
<dbReference type="InterPro" id="IPR001129">
    <property type="entry name" value="Membr-assoc_MAPEG"/>
</dbReference>
<gene>
    <name evidence="6" type="ORF">GSH16_12535</name>
</gene>
<dbReference type="Proteomes" id="UP000436016">
    <property type="component" value="Unassembled WGS sequence"/>
</dbReference>
<dbReference type="EMBL" id="WUWG01000005">
    <property type="protein sequence ID" value="MXU66271.1"/>
    <property type="molecule type" value="Genomic_DNA"/>
</dbReference>
<keyword evidence="3 5" id="KW-1133">Transmembrane helix</keyword>
<dbReference type="RefSeq" id="WP_160855602.1">
    <property type="nucleotide sequence ID" value="NZ_WUWG01000005.1"/>
</dbReference>
<accession>A0A6B0U5U4</accession>
<dbReference type="InterPro" id="IPR023352">
    <property type="entry name" value="MAPEG-like_dom_sf"/>
</dbReference>
<feature type="transmembrane region" description="Helical" evidence="5">
    <location>
        <begin position="120"/>
        <end position="144"/>
    </location>
</feature>
<keyword evidence="4 5" id="KW-0472">Membrane</keyword>
<evidence type="ECO:0000256" key="4">
    <source>
        <dbReference type="ARBA" id="ARBA00023136"/>
    </source>
</evidence>
<dbReference type="Gene3D" id="1.20.120.550">
    <property type="entry name" value="Membrane associated eicosanoid/glutathione metabolism-like domain"/>
    <property type="match status" value="1"/>
</dbReference>
<proteinExistence type="predicted"/>
<dbReference type="Pfam" id="PF01124">
    <property type="entry name" value="MAPEG"/>
    <property type="match status" value="1"/>
</dbReference>
<evidence type="ECO:0000256" key="1">
    <source>
        <dbReference type="ARBA" id="ARBA00004370"/>
    </source>
</evidence>
<dbReference type="SUPFAM" id="SSF161084">
    <property type="entry name" value="MAPEG domain-like"/>
    <property type="match status" value="1"/>
</dbReference>
<organism evidence="6 7">
    <name type="scientific">Oceanomicrobium pacificus</name>
    <dbReference type="NCBI Taxonomy" id="2692916"/>
    <lineage>
        <taxon>Bacteria</taxon>
        <taxon>Pseudomonadati</taxon>
        <taxon>Pseudomonadota</taxon>
        <taxon>Alphaproteobacteria</taxon>
        <taxon>Rhodobacterales</taxon>
        <taxon>Paracoccaceae</taxon>
        <taxon>Oceanomicrobium</taxon>
    </lineage>
</organism>
<evidence type="ECO:0008006" key="8">
    <source>
        <dbReference type="Google" id="ProtNLM"/>
    </source>
</evidence>
<evidence type="ECO:0000313" key="6">
    <source>
        <dbReference type="EMBL" id="MXU66271.1"/>
    </source>
</evidence>
<protein>
    <recommendedName>
        <fullName evidence="8">MAPEG family protein</fullName>
    </recommendedName>
</protein>
<evidence type="ECO:0000256" key="2">
    <source>
        <dbReference type="ARBA" id="ARBA00022692"/>
    </source>
</evidence>
<evidence type="ECO:0000313" key="7">
    <source>
        <dbReference type="Proteomes" id="UP000436016"/>
    </source>
</evidence>
<dbReference type="AlphaFoldDB" id="A0A6B0U5U4"/>
<comment type="caution">
    <text evidence="6">The sequence shown here is derived from an EMBL/GenBank/DDBJ whole genome shotgun (WGS) entry which is preliminary data.</text>
</comment>
<evidence type="ECO:0000256" key="5">
    <source>
        <dbReference type="SAM" id="Phobius"/>
    </source>
</evidence>
<dbReference type="GO" id="GO:0016020">
    <property type="term" value="C:membrane"/>
    <property type="evidence" value="ECO:0007669"/>
    <property type="project" value="UniProtKB-SubCell"/>
</dbReference>
<name>A0A6B0U5U4_9RHOB</name>
<reference evidence="6 7" key="1">
    <citation type="submission" date="2019-12" db="EMBL/GenBank/DDBJ databases">
        <title>Strain KN286 was isolated from seawater, which was collected from Caroline Seamount in the tropical western Pacific.</title>
        <authorList>
            <person name="Wang Q."/>
        </authorList>
    </citation>
    <scope>NUCLEOTIDE SEQUENCE [LARGE SCALE GENOMIC DNA]</scope>
    <source>
        <strain evidence="6 7">KN286</strain>
    </source>
</reference>